<evidence type="ECO:0000256" key="4">
    <source>
        <dbReference type="SAM" id="MobiDB-lite"/>
    </source>
</evidence>
<gene>
    <name evidence="6" type="ORF">Slin15195_G088770</name>
</gene>
<proteinExistence type="inferred from homology"/>
<sequence>MAFPSRVRSIPQCTACLRNYAWARFADVAAPTQTTGLRQQVRGKKKLARPTGNIPARLLKDLPGFGKKGAIVPMARGQMRNNYFPSRTAEYVTMPELRTLRSQNVPIERDYMFGKKDPSSAADGPLLMPLRDEPTPLPVRRGPEVEKLTTERSVQLLEIFVPHRIDFYRQPIVEEIKEEKADVAPKKEQKRQRTASSAAADLLAARTQKPLEKPQPKFTGAIYGSVSQHDILVAVRAAIATNDEAARVIVTEQDIEFLNEPARTEHKIKELGDSTIEIKVKGEENGVKRTVRVIPQEA</sequence>
<dbReference type="GO" id="GO:0005840">
    <property type="term" value="C:ribosome"/>
    <property type="evidence" value="ECO:0007669"/>
    <property type="project" value="UniProtKB-KW"/>
</dbReference>
<dbReference type="InterPro" id="IPR020070">
    <property type="entry name" value="Ribosomal_bL9_N"/>
</dbReference>
<evidence type="ECO:0000256" key="2">
    <source>
        <dbReference type="ARBA" id="ARBA00022980"/>
    </source>
</evidence>
<protein>
    <submittedName>
        <fullName evidence="6">Ribosomal protein L9</fullName>
    </submittedName>
</protein>
<dbReference type="Gene3D" id="3.40.5.10">
    <property type="entry name" value="Ribosomal protein L9, N-terminal domain"/>
    <property type="match status" value="1"/>
</dbReference>
<dbReference type="GO" id="GO:0003735">
    <property type="term" value="F:structural constituent of ribosome"/>
    <property type="evidence" value="ECO:0007669"/>
    <property type="project" value="InterPro"/>
</dbReference>
<dbReference type="Proteomes" id="UP001056384">
    <property type="component" value="Chromosome 7"/>
</dbReference>
<dbReference type="GO" id="GO:1990904">
    <property type="term" value="C:ribonucleoprotein complex"/>
    <property type="evidence" value="ECO:0007669"/>
    <property type="project" value="UniProtKB-KW"/>
</dbReference>
<dbReference type="GO" id="GO:0006412">
    <property type="term" value="P:translation"/>
    <property type="evidence" value="ECO:0007669"/>
    <property type="project" value="InterPro"/>
</dbReference>
<organism evidence="6 7">
    <name type="scientific">Septoria linicola</name>
    <dbReference type="NCBI Taxonomy" id="215465"/>
    <lineage>
        <taxon>Eukaryota</taxon>
        <taxon>Fungi</taxon>
        <taxon>Dikarya</taxon>
        <taxon>Ascomycota</taxon>
        <taxon>Pezizomycotina</taxon>
        <taxon>Dothideomycetes</taxon>
        <taxon>Dothideomycetidae</taxon>
        <taxon>Mycosphaerellales</taxon>
        <taxon>Mycosphaerellaceae</taxon>
        <taxon>Septoria</taxon>
    </lineage>
</organism>
<dbReference type="AlphaFoldDB" id="A0A9Q9B0W1"/>
<dbReference type="InterPro" id="IPR036935">
    <property type="entry name" value="Ribosomal_bL9_N_sf"/>
</dbReference>
<dbReference type="EMBL" id="CP099424">
    <property type="protein sequence ID" value="USW55558.1"/>
    <property type="molecule type" value="Genomic_DNA"/>
</dbReference>
<name>A0A9Q9B0W1_9PEZI</name>
<keyword evidence="3" id="KW-0687">Ribonucleoprotein</keyword>
<evidence type="ECO:0000259" key="5">
    <source>
        <dbReference type="Pfam" id="PF01281"/>
    </source>
</evidence>
<dbReference type="SUPFAM" id="SSF55658">
    <property type="entry name" value="L9 N-domain-like"/>
    <property type="match status" value="1"/>
</dbReference>
<feature type="domain" description="Ribosomal protein L9" evidence="5">
    <location>
        <begin position="57"/>
        <end position="98"/>
    </location>
</feature>
<keyword evidence="7" id="KW-1185">Reference proteome</keyword>
<dbReference type="InterPro" id="IPR000244">
    <property type="entry name" value="Ribosomal_bL9"/>
</dbReference>
<dbReference type="PANTHER" id="PTHR21368">
    <property type="entry name" value="50S RIBOSOMAL PROTEIN L9"/>
    <property type="match status" value="1"/>
</dbReference>
<comment type="similarity">
    <text evidence="1">Belongs to the bacterial ribosomal protein bL9 family.</text>
</comment>
<evidence type="ECO:0000256" key="3">
    <source>
        <dbReference type="ARBA" id="ARBA00023274"/>
    </source>
</evidence>
<evidence type="ECO:0000256" key="1">
    <source>
        <dbReference type="ARBA" id="ARBA00010605"/>
    </source>
</evidence>
<evidence type="ECO:0000313" key="7">
    <source>
        <dbReference type="Proteomes" id="UP001056384"/>
    </source>
</evidence>
<dbReference type="Pfam" id="PF01281">
    <property type="entry name" value="Ribosomal_L9_N"/>
    <property type="match status" value="1"/>
</dbReference>
<evidence type="ECO:0000313" key="6">
    <source>
        <dbReference type="EMBL" id="USW55558.1"/>
    </source>
</evidence>
<keyword evidence="2 6" id="KW-0689">Ribosomal protein</keyword>
<feature type="region of interest" description="Disordered" evidence="4">
    <location>
        <begin position="113"/>
        <end position="141"/>
    </location>
</feature>
<reference evidence="6" key="1">
    <citation type="submission" date="2022-06" db="EMBL/GenBank/DDBJ databases">
        <title>Complete genome sequences of two strains of the flax pathogen Septoria linicola.</title>
        <authorList>
            <person name="Lapalu N."/>
            <person name="Simon A."/>
            <person name="Demenou B."/>
            <person name="Paumier D."/>
            <person name="Guillot M.-P."/>
            <person name="Gout L."/>
            <person name="Valade R."/>
        </authorList>
    </citation>
    <scope>NUCLEOTIDE SEQUENCE</scope>
    <source>
        <strain evidence="6">SE15195</strain>
    </source>
</reference>
<accession>A0A9Q9B0W1</accession>
<dbReference type="InterPro" id="IPR009027">
    <property type="entry name" value="Ribosomal_bL9/RNase_H1_N"/>
</dbReference>